<dbReference type="GO" id="GO:0003871">
    <property type="term" value="F:5-methyltetrahydropteroyltriglutamate-homocysteine S-methyltransferase activity"/>
    <property type="evidence" value="ECO:0007669"/>
    <property type="project" value="InterPro"/>
</dbReference>
<dbReference type="Pfam" id="PF01717">
    <property type="entry name" value="Meth_synt_2"/>
    <property type="match status" value="1"/>
</dbReference>
<dbReference type="AlphaFoldDB" id="A0A4Q7KTC8"/>
<comment type="caution">
    <text evidence="2">The sequence shown here is derived from an EMBL/GenBank/DDBJ whole genome shotgun (WGS) entry which is preliminary data.</text>
</comment>
<dbReference type="InterPro" id="IPR002629">
    <property type="entry name" value="Met_Synth_C/arc"/>
</dbReference>
<gene>
    <name evidence="2" type="ORF">EV193_104272</name>
</gene>
<dbReference type="GO" id="GO:0008270">
    <property type="term" value="F:zinc ion binding"/>
    <property type="evidence" value="ECO:0007669"/>
    <property type="project" value="InterPro"/>
</dbReference>
<name>A0A4Q7KTC8_9PSEU</name>
<organism evidence="2 3">
    <name type="scientific">Herbihabitans rhizosphaerae</name>
    <dbReference type="NCBI Taxonomy" id="1872711"/>
    <lineage>
        <taxon>Bacteria</taxon>
        <taxon>Bacillati</taxon>
        <taxon>Actinomycetota</taxon>
        <taxon>Actinomycetes</taxon>
        <taxon>Pseudonocardiales</taxon>
        <taxon>Pseudonocardiaceae</taxon>
        <taxon>Herbihabitans</taxon>
    </lineage>
</organism>
<protein>
    <submittedName>
        <fullName evidence="2">Cobalamin-independent methionine synthase catalytic subunit</fullName>
    </submittedName>
</protein>
<feature type="domain" description="Cobalamin-independent methionine synthase MetE C-terminal/archaeal" evidence="1">
    <location>
        <begin position="12"/>
        <end position="334"/>
    </location>
</feature>
<evidence type="ECO:0000313" key="2">
    <source>
        <dbReference type="EMBL" id="RZS39061.1"/>
    </source>
</evidence>
<dbReference type="Gene3D" id="3.20.20.210">
    <property type="match status" value="1"/>
</dbReference>
<keyword evidence="3" id="KW-1185">Reference proteome</keyword>
<dbReference type="InterPro" id="IPR038071">
    <property type="entry name" value="UROD/MetE-like_sf"/>
</dbReference>
<reference evidence="2 3" key="1">
    <citation type="submission" date="2019-02" db="EMBL/GenBank/DDBJ databases">
        <title>Genomic Encyclopedia of Type Strains, Phase IV (KMG-IV): sequencing the most valuable type-strain genomes for metagenomic binning, comparative biology and taxonomic classification.</title>
        <authorList>
            <person name="Goeker M."/>
        </authorList>
    </citation>
    <scope>NUCLEOTIDE SEQUENCE [LARGE SCALE GENOMIC DNA]</scope>
    <source>
        <strain evidence="2 3">DSM 101727</strain>
    </source>
</reference>
<evidence type="ECO:0000313" key="3">
    <source>
        <dbReference type="Proteomes" id="UP000294257"/>
    </source>
</evidence>
<accession>A0A4Q7KTC8</accession>
<dbReference type="Proteomes" id="UP000294257">
    <property type="component" value="Unassembled WGS sequence"/>
</dbReference>
<sequence length="345" mass="36089">MITPPWTAGTSTAVGSMPGVDPAEASAVVAGELPELPHLPELPARGLGADMIGRTAGLLVDLAVQVVPSGYRVAAHPGREHRTIVDLMRRDLDAFEEALERGGLRPDVVKVQVAGPWTLTSGIELPRGHRVLTDAGALREFAESLSEGLATHIAEVQRRSGAKVVVQFDEPSLPTVLAGALSTPSGYGTVPAVAEPEARDLLERMVNTARRAGAAAVVAHCCARRPPVTLLRESGVDGVSLDATLLAGAPAALFDELGETWDAGTVLFLGLVPSTDPGRPVSLADLAKPALELVDRLGFPRSFLAERAVPTPACGLAGATPDWAHRALTLTRDLGRAFVEPPDSW</sequence>
<dbReference type="EMBL" id="SGWQ01000004">
    <property type="protein sequence ID" value="RZS39061.1"/>
    <property type="molecule type" value="Genomic_DNA"/>
</dbReference>
<dbReference type="GO" id="GO:0009086">
    <property type="term" value="P:methionine biosynthetic process"/>
    <property type="evidence" value="ECO:0007669"/>
    <property type="project" value="InterPro"/>
</dbReference>
<dbReference type="SUPFAM" id="SSF51726">
    <property type="entry name" value="UROD/MetE-like"/>
    <property type="match status" value="1"/>
</dbReference>
<proteinExistence type="predicted"/>
<evidence type="ECO:0000259" key="1">
    <source>
        <dbReference type="Pfam" id="PF01717"/>
    </source>
</evidence>